<keyword evidence="1" id="KW-0963">Cytoplasm</keyword>
<dbReference type="CDD" id="cd00858">
    <property type="entry name" value="GlyRS_anticodon"/>
    <property type="match status" value="1"/>
</dbReference>
<evidence type="ECO:0000256" key="1">
    <source>
        <dbReference type="ARBA" id="ARBA00022490"/>
    </source>
</evidence>
<dbReference type="PROSITE" id="PS50862">
    <property type="entry name" value="AA_TRNA_LIGASE_II"/>
    <property type="match status" value="1"/>
</dbReference>
<dbReference type="KEGG" id="slr:L21SP2_1399"/>
<dbReference type="PRINTS" id="PR01043">
    <property type="entry name" value="TRNASYNTHGLY"/>
</dbReference>
<dbReference type="FunFam" id="3.40.50.800:FF:000002">
    <property type="entry name" value="Glycine--tRNA ligase"/>
    <property type="match status" value="1"/>
</dbReference>
<gene>
    <name evidence="8" type="ORF">L21SP2_1399</name>
</gene>
<dbReference type="EMBL" id="CP006939">
    <property type="protein sequence ID" value="AHC14798.1"/>
    <property type="molecule type" value="Genomic_DNA"/>
</dbReference>
<dbReference type="InterPro" id="IPR006195">
    <property type="entry name" value="aa-tRNA-synth_II"/>
</dbReference>
<proteinExistence type="predicted"/>
<dbReference type="InterPro" id="IPR004154">
    <property type="entry name" value="Anticodon-bd"/>
</dbReference>
<dbReference type="PANTHER" id="PTHR10745:SF8">
    <property type="entry name" value="DNA POLYMERASE SUBUNIT GAMMA-2, MITOCHONDRIAL"/>
    <property type="match status" value="1"/>
</dbReference>
<dbReference type="GO" id="GO:0005524">
    <property type="term" value="F:ATP binding"/>
    <property type="evidence" value="ECO:0007669"/>
    <property type="project" value="UniProtKB-KW"/>
</dbReference>
<dbReference type="GO" id="GO:0004820">
    <property type="term" value="F:glycine-tRNA ligase activity"/>
    <property type="evidence" value="ECO:0007669"/>
    <property type="project" value="UniProtKB-EC"/>
</dbReference>
<keyword evidence="5" id="KW-0648">Protein biosynthesis</keyword>
<keyword evidence="3" id="KW-0547">Nucleotide-binding</keyword>
<dbReference type="InterPro" id="IPR036621">
    <property type="entry name" value="Anticodon-bd_dom_sf"/>
</dbReference>
<keyword evidence="2 8" id="KW-0436">Ligase</keyword>
<evidence type="ECO:0000259" key="7">
    <source>
        <dbReference type="PROSITE" id="PS50862"/>
    </source>
</evidence>
<dbReference type="HOGENOM" id="CLU_015515_2_1_12"/>
<evidence type="ECO:0000256" key="3">
    <source>
        <dbReference type="ARBA" id="ARBA00022741"/>
    </source>
</evidence>
<evidence type="ECO:0000313" key="9">
    <source>
        <dbReference type="Proteomes" id="UP000018680"/>
    </source>
</evidence>
<evidence type="ECO:0000256" key="2">
    <source>
        <dbReference type="ARBA" id="ARBA00022598"/>
    </source>
</evidence>
<keyword evidence="4" id="KW-0067">ATP-binding</keyword>
<dbReference type="PATRIC" id="fig|1307761.3.peg.1392"/>
<dbReference type="PANTHER" id="PTHR10745">
    <property type="entry name" value="GLYCYL-TRNA SYNTHETASE/DNA POLYMERASE SUBUNIT GAMMA-2"/>
    <property type="match status" value="1"/>
</dbReference>
<keyword evidence="6 8" id="KW-0030">Aminoacyl-tRNA synthetase</keyword>
<dbReference type="Proteomes" id="UP000018680">
    <property type="component" value="Chromosome"/>
</dbReference>
<evidence type="ECO:0000256" key="4">
    <source>
        <dbReference type="ARBA" id="ARBA00022840"/>
    </source>
</evidence>
<dbReference type="GO" id="GO:0015966">
    <property type="term" value="P:diadenosine tetraphosphate biosynthetic process"/>
    <property type="evidence" value="ECO:0007669"/>
    <property type="project" value="UniProtKB-ARBA"/>
</dbReference>
<dbReference type="Gene3D" id="3.30.930.10">
    <property type="entry name" value="Bira Bifunctional Protein, Domain 2"/>
    <property type="match status" value="1"/>
</dbReference>
<reference evidence="8 9" key="1">
    <citation type="journal article" date="2015" name="Stand. Genomic Sci.">
        <title>Complete genome sequence and description of Salinispira pacifica gen. nov., sp. nov., a novel spirochaete isolated form a hypersaline microbial mat.</title>
        <authorList>
            <person name="Ben Hania W."/>
            <person name="Joseph M."/>
            <person name="Schumann P."/>
            <person name="Bunk B."/>
            <person name="Fiebig A."/>
            <person name="Sproer C."/>
            <person name="Klenk H.P."/>
            <person name="Fardeau M.L."/>
            <person name="Spring S."/>
        </authorList>
    </citation>
    <scope>NUCLEOTIDE SEQUENCE [LARGE SCALE GENOMIC DNA]</scope>
    <source>
        <strain evidence="8 9">L21-RPul-D2</strain>
    </source>
</reference>
<evidence type="ECO:0000313" key="8">
    <source>
        <dbReference type="EMBL" id="AHC14798.1"/>
    </source>
</evidence>
<dbReference type="EC" id="6.1.1.14" evidence="8"/>
<dbReference type="SUPFAM" id="SSF55681">
    <property type="entry name" value="Class II aaRS and biotin synthetases"/>
    <property type="match status" value="1"/>
</dbReference>
<evidence type="ECO:0000256" key="5">
    <source>
        <dbReference type="ARBA" id="ARBA00022917"/>
    </source>
</evidence>
<protein>
    <submittedName>
        <fullName evidence="8">Glycyl-tRNA synthetase</fullName>
        <ecNumber evidence="8">6.1.1.14</ecNumber>
    </submittedName>
</protein>
<dbReference type="NCBIfam" id="NF003211">
    <property type="entry name" value="PRK04173.1"/>
    <property type="match status" value="1"/>
</dbReference>
<keyword evidence="9" id="KW-1185">Reference proteome</keyword>
<dbReference type="GO" id="GO:0005737">
    <property type="term" value="C:cytoplasm"/>
    <property type="evidence" value="ECO:0007669"/>
    <property type="project" value="TreeGrafter"/>
</dbReference>
<dbReference type="Pfam" id="PF03129">
    <property type="entry name" value="HGTP_anticodon"/>
    <property type="match status" value="1"/>
</dbReference>
<organism evidence="8 9">
    <name type="scientific">Salinispira pacifica</name>
    <dbReference type="NCBI Taxonomy" id="1307761"/>
    <lineage>
        <taxon>Bacteria</taxon>
        <taxon>Pseudomonadati</taxon>
        <taxon>Spirochaetota</taxon>
        <taxon>Spirochaetia</taxon>
        <taxon>Spirochaetales</taxon>
        <taxon>Spirochaetaceae</taxon>
        <taxon>Salinispira</taxon>
    </lineage>
</organism>
<accession>V5WG76</accession>
<dbReference type="InterPro" id="IPR033731">
    <property type="entry name" value="GlyRS-like_core"/>
</dbReference>
<dbReference type="AlphaFoldDB" id="V5WG76"/>
<dbReference type="InterPro" id="IPR045864">
    <property type="entry name" value="aa-tRNA-synth_II/BPL/LPL"/>
</dbReference>
<dbReference type="Gene3D" id="3.40.50.800">
    <property type="entry name" value="Anticodon-binding domain"/>
    <property type="match status" value="1"/>
</dbReference>
<dbReference type="eggNOG" id="COG0423">
    <property type="taxonomic scope" value="Bacteria"/>
</dbReference>
<evidence type="ECO:0000256" key="6">
    <source>
        <dbReference type="ARBA" id="ARBA00023146"/>
    </source>
</evidence>
<dbReference type="STRING" id="1307761.L21SP2_1399"/>
<dbReference type="CDD" id="cd00774">
    <property type="entry name" value="GlyRS-like_core"/>
    <property type="match status" value="1"/>
</dbReference>
<feature type="domain" description="Aminoacyl-transfer RNA synthetases class-II family profile" evidence="7">
    <location>
        <begin position="20"/>
        <end position="285"/>
    </location>
</feature>
<name>V5WG76_9SPIO</name>
<sequence length="388" mass="45184">MTQLHDNIVGIDASILMHPRVWEASGHVENFHDPMVDCKQCRSRFRADHIDLNAACPNCGTRDSFTEPREFNLMFKTVMGPTDESGTAVYLRPETAQGIYVNYKNVLQSGRVKLPFGIAQVGKAFRNEIVTKNFIFRTCEFEQMEMQYFIHPSQDDEVFETWKEARMAYYEKIGIRMDKLRFKEHGPDELAHYAKAAFDIEYEFPFGWQELEGIHNRTDFDLKRHAEFSGKDLTYLDDQTRERFVPYIIETSAGLTRTLLMVLSDAYEEEEVADGDVRTVLRFHPDLAPITVAVFPLVKKDGLAELAREVEKELREDFATFYDQSGAIGRRYRRQDEIGTPFCVTVDYDSKEDQTVTLRYRDSMEQVRLPISELSSHIRKAVKEYRRN</sequence>
<dbReference type="InterPro" id="IPR027031">
    <property type="entry name" value="Gly-tRNA_synthase/POLG2"/>
</dbReference>
<dbReference type="GO" id="GO:0004081">
    <property type="term" value="F:bis(5'-nucleosyl)-tetraphosphatase (asymmetrical) activity"/>
    <property type="evidence" value="ECO:0007669"/>
    <property type="project" value="UniProtKB-ARBA"/>
</dbReference>
<dbReference type="Pfam" id="PF00587">
    <property type="entry name" value="tRNA-synt_2b"/>
    <property type="match status" value="1"/>
</dbReference>
<dbReference type="GO" id="GO:0006426">
    <property type="term" value="P:glycyl-tRNA aminoacylation"/>
    <property type="evidence" value="ECO:0007669"/>
    <property type="project" value="TreeGrafter"/>
</dbReference>
<dbReference type="GO" id="GO:0070062">
    <property type="term" value="C:extracellular exosome"/>
    <property type="evidence" value="ECO:0007669"/>
    <property type="project" value="UniProtKB-ARBA"/>
</dbReference>
<dbReference type="SUPFAM" id="SSF52954">
    <property type="entry name" value="Class II aaRS ABD-related"/>
    <property type="match status" value="1"/>
</dbReference>
<dbReference type="GO" id="GO:1990742">
    <property type="term" value="C:microvesicle"/>
    <property type="evidence" value="ECO:0007669"/>
    <property type="project" value="UniProtKB-ARBA"/>
</dbReference>
<dbReference type="InterPro" id="IPR002314">
    <property type="entry name" value="aa-tRNA-synt_IIb"/>
</dbReference>